<reference evidence="1" key="1">
    <citation type="submission" date="2019-10" db="EMBL/GenBank/DDBJ databases">
        <authorList>
            <consortium name="DOE Joint Genome Institute"/>
            <person name="Kuo A."/>
            <person name="Miyauchi S."/>
            <person name="Kiss E."/>
            <person name="Drula E."/>
            <person name="Kohler A."/>
            <person name="Sanchez-Garcia M."/>
            <person name="Andreopoulos B."/>
            <person name="Barry K.W."/>
            <person name="Bonito G."/>
            <person name="Buee M."/>
            <person name="Carver A."/>
            <person name="Chen C."/>
            <person name="Cichocki N."/>
            <person name="Clum A."/>
            <person name="Culley D."/>
            <person name="Crous P.W."/>
            <person name="Fauchery L."/>
            <person name="Girlanda M."/>
            <person name="Hayes R."/>
            <person name="Keri Z."/>
            <person name="Labutti K."/>
            <person name="Lipzen A."/>
            <person name="Lombard V."/>
            <person name="Magnuson J."/>
            <person name="Maillard F."/>
            <person name="Morin E."/>
            <person name="Murat C."/>
            <person name="Nolan M."/>
            <person name="Ohm R."/>
            <person name="Pangilinan J."/>
            <person name="Pereira M."/>
            <person name="Perotto S."/>
            <person name="Peter M."/>
            <person name="Riley R."/>
            <person name="Sitrit Y."/>
            <person name="Stielow B."/>
            <person name="Szollosi G."/>
            <person name="Zifcakova L."/>
            <person name="Stursova M."/>
            <person name="Spatafora J.W."/>
            <person name="Tedersoo L."/>
            <person name="Vaario L.-M."/>
            <person name="Yamada A."/>
            <person name="Yan M."/>
            <person name="Wang P."/>
            <person name="Xu J."/>
            <person name="Bruns T."/>
            <person name="Baldrian P."/>
            <person name="Vilgalys R."/>
            <person name="Henrissat B."/>
            <person name="Grigoriev I.V."/>
            <person name="Hibbett D."/>
            <person name="Nagy L.G."/>
            <person name="Martin F.M."/>
        </authorList>
    </citation>
    <scope>NUCLEOTIDE SEQUENCE</scope>
    <source>
        <strain evidence="1">P2</strain>
    </source>
</reference>
<evidence type="ECO:0000313" key="1">
    <source>
        <dbReference type="EMBL" id="KAF9642895.1"/>
    </source>
</evidence>
<name>A0ACB6YZM6_THEGA</name>
<evidence type="ECO:0000313" key="2">
    <source>
        <dbReference type="Proteomes" id="UP000886501"/>
    </source>
</evidence>
<accession>A0ACB6YZM6</accession>
<comment type="caution">
    <text evidence="1">The sequence shown here is derived from an EMBL/GenBank/DDBJ whole genome shotgun (WGS) entry which is preliminary data.</text>
</comment>
<dbReference type="EMBL" id="MU118327">
    <property type="protein sequence ID" value="KAF9642895.1"/>
    <property type="molecule type" value="Genomic_DNA"/>
</dbReference>
<keyword evidence="2" id="KW-1185">Reference proteome</keyword>
<sequence length="368" mass="40560">MEKVAKSDLLPCFGTCTSGNDAIEDTGDTCMGNPWKGPQKAESRVVYIASIFSQVEWNLRVQHPLPEILATAIAVMEAVENDPSGSEKVLIPEAQAVHRREFPDGSINGSCDSERTVGGVFLPLQQRLTREAQSSLSPPAEDEKECEDCHHVPVSFALLPSDPLLRRSIPFALSDPTEHVHIFQGLKEGGRSNSEGMIVDTLSGFTFLLRITCPDASGEIVVELIAVFEGDELPLSDTNDIDMTHDGQTPLGLVGHRASIARRSWIRPRFPATRNWRIASTRPRRVVENDDQRPEGHCVASRPRESFAVSVKEVPECQEQIAILAHRKVGGTNDCGDHKFHAVLEMFVSQQRIYRQRIEGPKGVGEGV</sequence>
<dbReference type="Proteomes" id="UP000886501">
    <property type="component" value="Unassembled WGS sequence"/>
</dbReference>
<gene>
    <name evidence="1" type="ORF">BDM02DRAFT_3132790</name>
</gene>
<proteinExistence type="predicted"/>
<protein>
    <submittedName>
        <fullName evidence="1">Uncharacterized protein</fullName>
    </submittedName>
</protein>
<reference evidence="1" key="2">
    <citation type="journal article" date="2020" name="Nat. Commun.">
        <title>Large-scale genome sequencing of mycorrhizal fungi provides insights into the early evolution of symbiotic traits.</title>
        <authorList>
            <person name="Miyauchi S."/>
            <person name="Kiss E."/>
            <person name="Kuo A."/>
            <person name="Drula E."/>
            <person name="Kohler A."/>
            <person name="Sanchez-Garcia M."/>
            <person name="Morin E."/>
            <person name="Andreopoulos B."/>
            <person name="Barry K.W."/>
            <person name="Bonito G."/>
            <person name="Buee M."/>
            <person name="Carver A."/>
            <person name="Chen C."/>
            <person name="Cichocki N."/>
            <person name="Clum A."/>
            <person name="Culley D."/>
            <person name="Crous P.W."/>
            <person name="Fauchery L."/>
            <person name="Girlanda M."/>
            <person name="Hayes R.D."/>
            <person name="Keri Z."/>
            <person name="LaButti K."/>
            <person name="Lipzen A."/>
            <person name="Lombard V."/>
            <person name="Magnuson J."/>
            <person name="Maillard F."/>
            <person name="Murat C."/>
            <person name="Nolan M."/>
            <person name="Ohm R.A."/>
            <person name="Pangilinan J."/>
            <person name="Pereira M.F."/>
            <person name="Perotto S."/>
            <person name="Peter M."/>
            <person name="Pfister S."/>
            <person name="Riley R."/>
            <person name="Sitrit Y."/>
            <person name="Stielow J.B."/>
            <person name="Szollosi G."/>
            <person name="Zifcakova L."/>
            <person name="Stursova M."/>
            <person name="Spatafora J.W."/>
            <person name="Tedersoo L."/>
            <person name="Vaario L.M."/>
            <person name="Yamada A."/>
            <person name="Yan M."/>
            <person name="Wang P."/>
            <person name="Xu J."/>
            <person name="Bruns T."/>
            <person name="Baldrian P."/>
            <person name="Vilgalys R."/>
            <person name="Dunand C."/>
            <person name="Henrissat B."/>
            <person name="Grigoriev I.V."/>
            <person name="Hibbett D."/>
            <person name="Nagy L.G."/>
            <person name="Martin F.M."/>
        </authorList>
    </citation>
    <scope>NUCLEOTIDE SEQUENCE</scope>
    <source>
        <strain evidence="1">P2</strain>
    </source>
</reference>
<organism evidence="1 2">
    <name type="scientific">Thelephora ganbajun</name>
    <name type="common">Ganba fungus</name>
    <dbReference type="NCBI Taxonomy" id="370292"/>
    <lineage>
        <taxon>Eukaryota</taxon>
        <taxon>Fungi</taxon>
        <taxon>Dikarya</taxon>
        <taxon>Basidiomycota</taxon>
        <taxon>Agaricomycotina</taxon>
        <taxon>Agaricomycetes</taxon>
        <taxon>Thelephorales</taxon>
        <taxon>Thelephoraceae</taxon>
        <taxon>Thelephora</taxon>
    </lineage>
</organism>